<name>U4KQ14_9MOLU</name>
<keyword evidence="4" id="KW-1185">Reference proteome</keyword>
<feature type="domain" description="DUF2357" evidence="2">
    <location>
        <begin position="5"/>
        <end position="159"/>
    </location>
</feature>
<sequence>MKEILDLHQYYEQAITHIKEDELNHSFPSHFYESFYQGLYLTNQKQEISRKKFDDTWIKTIEAYYPSIDKITRNMKSQLKYESEILPIEKIKRVGPEAIKHLSSHTNLISEIDEEENVTPEKLLSDLSDIDYGIYENRFIMTLAYRLRDYVLERIRLIEKELYAKRTTQLKVVNEFWYNESKINLSFDLSSEETYRQKKEDEHNLMVLERAQRLYKLISNLLNSTFIKTLKHHKKVIPPIIKTQIILKNTDFKNAYLLWLYLDKTYTLDFSYEQESRQKRFDQLYQDHLSKVSLLLFSTLFYHNEKRLEGNYQKAKFKKTQAKRLEDIEPTFSLDPTPYVVENQEMNEYFLREVEKTFKKHVRETKTLEDKQKKYIKDALSDLIQITNRVAWKELEVNQDQDVFNRLVDLKDPKKALDKAYEKQKLSRILREVKERDYKEAVELEKKWFKEMVIKQKELIDDIESRANQKLKETIDKESKKYEQNIKKRITKDQKKYTDQITKERRALAELKKKLESNLQKEKKRVREEKKLKLEKERLKLKQKKQKELEKKKLQEQKKKENAIKRLEKEKALVLSKNEAALKKLKY</sequence>
<dbReference type="STRING" id="61635.BN85314400"/>
<evidence type="ECO:0000313" key="3">
    <source>
        <dbReference type="EMBL" id="CCV66461.1"/>
    </source>
</evidence>
<gene>
    <name evidence="3" type="ORF">BN85314400</name>
</gene>
<dbReference type="HOGENOM" id="CLU_463555_0_0_14"/>
<proteinExistence type="predicted"/>
<dbReference type="OrthoDB" id="1766940at2"/>
<accession>U4KQ14</accession>
<feature type="region of interest" description="Disordered" evidence="1">
    <location>
        <begin position="543"/>
        <end position="562"/>
    </location>
</feature>
<organism evidence="3 4">
    <name type="scientific">Acholeplasma brassicae</name>
    <dbReference type="NCBI Taxonomy" id="61635"/>
    <lineage>
        <taxon>Bacteria</taxon>
        <taxon>Bacillati</taxon>
        <taxon>Mycoplasmatota</taxon>
        <taxon>Mollicutes</taxon>
        <taxon>Acholeplasmatales</taxon>
        <taxon>Acholeplasmataceae</taxon>
        <taxon>Acholeplasma</taxon>
    </lineage>
</organism>
<dbReference type="RefSeq" id="WP_030005321.1">
    <property type="nucleotide sequence ID" value="NC_022549.1"/>
</dbReference>
<protein>
    <recommendedName>
        <fullName evidence="2">DUF2357 domain-containing protein</fullName>
    </recommendedName>
</protein>
<dbReference type="AlphaFoldDB" id="U4KQ14"/>
<dbReference type="Pfam" id="PF09823">
    <property type="entry name" value="DUF2357"/>
    <property type="match status" value="1"/>
</dbReference>
<reference evidence="3 4" key="1">
    <citation type="journal article" date="2013" name="J. Mol. Microbiol. Biotechnol.">
        <title>Analysis of the Complete Genomes of Acholeplasma brassicae , A. palmae and A. laidlawii and Their Comparison to the Obligate Parasites from ' Candidatus Phytoplasma'.</title>
        <authorList>
            <person name="Kube M."/>
            <person name="Siewert C."/>
            <person name="Migdoll A.M."/>
            <person name="Duduk B."/>
            <person name="Holz S."/>
            <person name="Rabus R."/>
            <person name="Seemuller E."/>
            <person name="Mitrovic J."/>
            <person name="Muller I."/>
            <person name="Buttner C."/>
            <person name="Reinhardt R."/>
        </authorList>
    </citation>
    <scope>NUCLEOTIDE SEQUENCE [LARGE SCALE GENOMIC DNA]</scope>
    <source>
        <strain evidence="4">0502</strain>
    </source>
</reference>
<dbReference type="KEGG" id="abra:BN85314400"/>
<evidence type="ECO:0000256" key="1">
    <source>
        <dbReference type="SAM" id="MobiDB-lite"/>
    </source>
</evidence>
<dbReference type="Proteomes" id="UP000032737">
    <property type="component" value="Chromosome"/>
</dbReference>
<evidence type="ECO:0000259" key="2">
    <source>
        <dbReference type="Pfam" id="PF09823"/>
    </source>
</evidence>
<dbReference type="InterPro" id="IPR018633">
    <property type="entry name" value="DUF2357"/>
</dbReference>
<dbReference type="EMBL" id="FO681348">
    <property type="protein sequence ID" value="CCV66461.1"/>
    <property type="molecule type" value="Genomic_DNA"/>
</dbReference>
<evidence type="ECO:0000313" key="4">
    <source>
        <dbReference type="Proteomes" id="UP000032737"/>
    </source>
</evidence>